<feature type="transmembrane region" description="Helical" evidence="5">
    <location>
        <begin position="54"/>
        <end position="73"/>
    </location>
</feature>
<organism evidence="7 8">
    <name type="scientific">Methanocella paludicola (strain DSM 17711 / JCM 13418 / NBRC 101707 / SANAE)</name>
    <dbReference type="NCBI Taxonomy" id="304371"/>
    <lineage>
        <taxon>Archaea</taxon>
        <taxon>Methanobacteriati</taxon>
        <taxon>Methanobacteriota</taxon>
        <taxon>Stenosarchaea group</taxon>
        <taxon>Methanomicrobia</taxon>
        <taxon>Methanocellales</taxon>
        <taxon>Methanocellaceae</taxon>
        <taxon>Methanocella</taxon>
    </lineage>
</organism>
<name>D1YW15_METPS</name>
<dbReference type="Proteomes" id="UP000001882">
    <property type="component" value="Chromosome"/>
</dbReference>
<feature type="transmembrane region" description="Helical" evidence="5">
    <location>
        <begin position="219"/>
        <end position="245"/>
    </location>
</feature>
<dbReference type="PANTHER" id="PTHR43229:SF6">
    <property type="entry name" value="ABC-TYPE MULTIDRUG TRANSPORT SYSTEM, PERMEASE COMPONENT"/>
    <property type="match status" value="1"/>
</dbReference>
<sequence>MSRISRMATDIKYSLVQFLRSRQSVFFSLVFPAVFLVILGYLLGSDTAEGGVNYMGYLLSGILGMCIMFSALNETMGTISRYRANGVFNMLSVTPMSTIEWNLARIISGTFIVLLSVAVALIAAWLAFGILPAINVFSVLLVIAGAFMFIGMGMIIAYVFDDVRSPNMVSLMITLPLMMVSGSLFPIEQLPFLVQFFSILSPLTPLNDGLRSAMFSGDYGSAAVSLLISIGLGFVLFTIGVAILMGKDGQDV</sequence>
<protein>
    <submittedName>
        <fullName evidence="7">ABC transporter permease protein</fullName>
    </submittedName>
</protein>
<accession>D1YW15</accession>
<evidence type="ECO:0000313" key="8">
    <source>
        <dbReference type="Proteomes" id="UP000001882"/>
    </source>
</evidence>
<dbReference type="KEGG" id="mpd:MCP_0565"/>
<dbReference type="PANTHER" id="PTHR43229">
    <property type="entry name" value="NODULATION PROTEIN J"/>
    <property type="match status" value="1"/>
</dbReference>
<comment type="subcellular location">
    <subcellularLocation>
        <location evidence="1">Membrane</location>
        <topology evidence="1">Multi-pass membrane protein</topology>
    </subcellularLocation>
</comment>
<dbReference type="PROSITE" id="PS51012">
    <property type="entry name" value="ABC_TM2"/>
    <property type="match status" value="1"/>
</dbReference>
<keyword evidence="2 5" id="KW-0812">Transmembrane</keyword>
<feature type="transmembrane region" description="Helical" evidence="5">
    <location>
        <begin position="172"/>
        <end position="199"/>
    </location>
</feature>
<dbReference type="InterPro" id="IPR047817">
    <property type="entry name" value="ABC2_TM_bact-type"/>
</dbReference>
<evidence type="ECO:0000256" key="4">
    <source>
        <dbReference type="ARBA" id="ARBA00023136"/>
    </source>
</evidence>
<feature type="domain" description="ABC transmembrane type-2" evidence="6">
    <location>
        <begin position="23"/>
        <end position="247"/>
    </location>
</feature>
<reference evidence="7 8" key="2">
    <citation type="journal article" date="2008" name="Int. J. Syst. Evol. Microbiol.">
        <title>Methanocella paludicola gen. nov., sp. nov., a methane-producing archaeon, the first isolate of the lineage 'Rice Cluster I', and proposal of the new archaeal order Methanocellales ord. nov.</title>
        <authorList>
            <person name="Sakai S."/>
            <person name="Imachi H."/>
            <person name="Hanada S."/>
            <person name="Ohashi A."/>
            <person name="Harada H."/>
            <person name="Kamagata Y."/>
        </authorList>
    </citation>
    <scope>NUCLEOTIDE SEQUENCE [LARGE SCALE GENOMIC DNA]</scope>
    <source>
        <strain evidence="8">DSM 17711 / JCM 13418 / NBRC 101707 / SANAE</strain>
    </source>
</reference>
<feature type="transmembrane region" description="Helical" evidence="5">
    <location>
        <begin position="106"/>
        <end position="128"/>
    </location>
</feature>
<evidence type="ECO:0000259" key="6">
    <source>
        <dbReference type="PROSITE" id="PS51012"/>
    </source>
</evidence>
<dbReference type="AlphaFoldDB" id="D1YW15"/>
<dbReference type="PIRSF" id="PIRSF006648">
    <property type="entry name" value="DrrB"/>
    <property type="match status" value="1"/>
</dbReference>
<keyword evidence="8" id="KW-1185">Reference proteome</keyword>
<dbReference type="eggNOG" id="arCOG01467">
    <property type="taxonomic scope" value="Archaea"/>
</dbReference>
<reference evidence="8" key="3">
    <citation type="journal article" date="2011" name="PLoS ONE">
        <title>Genome sequence of a mesophilic hydrogenotrophic methanogen Methanocella paludicola, the first cultivated representative of the order Methanocellales.</title>
        <authorList>
            <person name="Sakai S."/>
            <person name="Takaki Y."/>
            <person name="Shimamura S."/>
            <person name="Sekine M."/>
            <person name="Tajima T."/>
            <person name="Kosugi H."/>
            <person name="Ichikawa N."/>
            <person name="Tasumi E."/>
            <person name="Hiraki A.T."/>
            <person name="Shimizu A."/>
            <person name="Kato Y."/>
            <person name="Nishiko R."/>
            <person name="Mori K."/>
            <person name="Fujita N."/>
            <person name="Imachi H."/>
            <person name="Takai K."/>
        </authorList>
    </citation>
    <scope>NUCLEOTIDE SEQUENCE [LARGE SCALE GENOMIC DNA]</scope>
    <source>
        <strain evidence="8">DSM 17711 / JCM 13418 / NBRC 101707 / SANAE</strain>
    </source>
</reference>
<dbReference type="InterPro" id="IPR013525">
    <property type="entry name" value="ABC2_TM"/>
</dbReference>
<dbReference type="InterPro" id="IPR000412">
    <property type="entry name" value="ABC_2_transport"/>
</dbReference>
<dbReference type="STRING" id="304371.MCP_0565"/>
<dbReference type="GeneID" id="8680628"/>
<dbReference type="GO" id="GO:0140359">
    <property type="term" value="F:ABC-type transporter activity"/>
    <property type="evidence" value="ECO:0007669"/>
    <property type="project" value="InterPro"/>
</dbReference>
<reference evidence="7 8" key="1">
    <citation type="journal article" date="2007" name="Appl. Environ. Microbiol.">
        <title>Isolation of key methanogens for global methane emission from rice paddy fields: a novel isolate affiliated with the clone cluster rice cluster I.</title>
        <authorList>
            <person name="Sakai S."/>
            <person name="Imachi H."/>
            <person name="Sekiguchi Y."/>
            <person name="Ohashi A."/>
            <person name="Harada H."/>
            <person name="Kamagata Y."/>
        </authorList>
    </citation>
    <scope>NUCLEOTIDE SEQUENCE [LARGE SCALE GENOMIC DNA]</scope>
    <source>
        <strain evidence="8">DSM 17711 / JCM 13418 / NBRC 101707 / SANAE</strain>
    </source>
</reference>
<keyword evidence="4 5" id="KW-0472">Membrane</keyword>
<evidence type="ECO:0000256" key="3">
    <source>
        <dbReference type="ARBA" id="ARBA00022989"/>
    </source>
</evidence>
<evidence type="ECO:0000256" key="1">
    <source>
        <dbReference type="ARBA" id="ARBA00004141"/>
    </source>
</evidence>
<dbReference type="EMBL" id="AP011532">
    <property type="protein sequence ID" value="BAI60637.1"/>
    <property type="molecule type" value="Genomic_DNA"/>
</dbReference>
<dbReference type="GO" id="GO:0043190">
    <property type="term" value="C:ATP-binding cassette (ABC) transporter complex"/>
    <property type="evidence" value="ECO:0007669"/>
    <property type="project" value="InterPro"/>
</dbReference>
<dbReference type="InterPro" id="IPR051784">
    <property type="entry name" value="Nod_factor_ABC_transporter"/>
</dbReference>
<evidence type="ECO:0000313" key="7">
    <source>
        <dbReference type="EMBL" id="BAI60637.1"/>
    </source>
</evidence>
<gene>
    <name evidence="7" type="ordered locus">MCP_0565</name>
</gene>
<evidence type="ECO:0000256" key="2">
    <source>
        <dbReference type="ARBA" id="ARBA00022692"/>
    </source>
</evidence>
<keyword evidence="3 5" id="KW-1133">Transmembrane helix</keyword>
<proteinExistence type="predicted"/>
<feature type="transmembrane region" description="Helical" evidence="5">
    <location>
        <begin position="134"/>
        <end position="160"/>
    </location>
</feature>
<evidence type="ECO:0000256" key="5">
    <source>
        <dbReference type="SAM" id="Phobius"/>
    </source>
</evidence>
<dbReference type="PRINTS" id="PR00164">
    <property type="entry name" value="ABC2TRNSPORT"/>
</dbReference>
<dbReference type="RefSeq" id="WP_012899317.1">
    <property type="nucleotide sequence ID" value="NC_013665.1"/>
</dbReference>
<feature type="transmembrane region" description="Helical" evidence="5">
    <location>
        <begin position="21"/>
        <end position="42"/>
    </location>
</feature>
<dbReference type="Pfam" id="PF01061">
    <property type="entry name" value="ABC2_membrane"/>
    <property type="match status" value="1"/>
</dbReference>
<dbReference type="InParanoid" id="D1YW15"/>